<dbReference type="Proteomes" id="UP001235939">
    <property type="component" value="Chromosome 14"/>
</dbReference>
<dbReference type="Gene3D" id="3.30.420.10">
    <property type="entry name" value="Ribonuclease H-like superfamily/Ribonuclease H"/>
    <property type="match status" value="1"/>
</dbReference>
<dbReference type="InterPro" id="IPR001584">
    <property type="entry name" value="Integrase_cat-core"/>
</dbReference>
<proteinExistence type="predicted"/>
<dbReference type="PROSITE" id="PS50994">
    <property type="entry name" value="INTEGRASE"/>
    <property type="match status" value="1"/>
</dbReference>
<dbReference type="InterPro" id="IPR036397">
    <property type="entry name" value="RNaseH_sf"/>
</dbReference>
<dbReference type="PANTHER" id="PTHR37984:SF5">
    <property type="entry name" value="PROTEIN NYNRIN-LIKE"/>
    <property type="match status" value="1"/>
</dbReference>
<evidence type="ECO:0000256" key="1">
    <source>
        <dbReference type="ARBA" id="ARBA00012493"/>
    </source>
</evidence>
<dbReference type="InterPro" id="IPR012337">
    <property type="entry name" value="RNaseH-like_sf"/>
</dbReference>
<dbReference type="Pfam" id="PF18701">
    <property type="entry name" value="DUF5641"/>
    <property type="match status" value="1"/>
</dbReference>
<dbReference type="InterPro" id="IPR050951">
    <property type="entry name" value="Retrovirus_Pol_polyprotein"/>
</dbReference>
<keyword evidence="4" id="KW-1185">Reference proteome</keyword>
<dbReference type="InterPro" id="IPR040676">
    <property type="entry name" value="DUF5641"/>
</dbReference>
<accession>A0ABY6L747</accession>
<name>A0ABY6L747_9ARAC</name>
<dbReference type="Pfam" id="PF17921">
    <property type="entry name" value="Integrase_H2C2"/>
    <property type="match status" value="1"/>
</dbReference>
<gene>
    <name evidence="3" type="ORF">LAZ67_14001771</name>
</gene>
<dbReference type="EMBL" id="CP092876">
    <property type="protein sequence ID" value="UYV76689.1"/>
    <property type="molecule type" value="Genomic_DNA"/>
</dbReference>
<evidence type="ECO:0000259" key="2">
    <source>
        <dbReference type="PROSITE" id="PS50994"/>
    </source>
</evidence>
<sequence length="616" mass="70372">MTRLISAQYYWQGMSKDIAQKVKTSPTCQLTKPPMGPTYGELGKPIVFKRVSQDGSPKRLLTDRAPAFISPRFRSFLLNRSIHPLLTTSNNPHANGLCQSLNATLTGKFRLLHLENPKVVWTKLVKRVTSIYNNTPHSTTGFPPIYLMFGVLPPEHSDHTTPYPAIDRARKIAHTRTENKNLRDKYIYDQRHKQPHFEVGDLVTDPEWKDKIITGDETWVYVYDPETKPQSAEWRVQGHDNHVSRLKLKKLRTPVRAMFTKTFNKLEMDIKKDDVEKIHRRLQTHHEKPLISNMKMEEALLRESASEGIFTGEYESVCECEYNFEYLRLLVYQDNRRKQRQLKVGEIVLVEVENRKQINWSLGEITEVFPRTYNVRRLVEVKTKSRVMKSAVQQLFPLELLSEDLEQGDGGHKPAEDEIIREKYVAGEARDRVFSGERQVRPDWVRGGAISNRRSVRGADRFASRKLAEGIGGKYGLDNFLIRGFRLHVEEADFWEELPLFLDLELVVQKRPDVLGQSVGNADSFEDVLWVTLRVICNKHDVSRRFLSIECPFVHGRLGGAKRCRLDWNQLFGPLSGRFDASGCFLLAGAGASFLEAGAATGTEAGAEVAGLMGLV</sequence>
<feature type="domain" description="Integrase catalytic" evidence="2">
    <location>
        <begin position="48"/>
        <end position="152"/>
    </location>
</feature>
<evidence type="ECO:0000313" key="3">
    <source>
        <dbReference type="EMBL" id="UYV76689.1"/>
    </source>
</evidence>
<protein>
    <recommendedName>
        <fullName evidence="1">RNA-directed DNA polymerase</fullName>
        <ecNumber evidence="1">2.7.7.49</ecNumber>
    </recommendedName>
</protein>
<dbReference type="InterPro" id="IPR041588">
    <property type="entry name" value="Integrase_H2C2"/>
</dbReference>
<reference evidence="3 4" key="1">
    <citation type="submission" date="2022-01" db="EMBL/GenBank/DDBJ databases">
        <title>A chromosomal length assembly of Cordylochernes scorpioides.</title>
        <authorList>
            <person name="Zeh D."/>
            <person name="Zeh J."/>
        </authorList>
    </citation>
    <scope>NUCLEOTIDE SEQUENCE [LARGE SCALE GENOMIC DNA]</scope>
    <source>
        <strain evidence="3">IN4F17</strain>
        <tissue evidence="3">Whole Body</tissue>
    </source>
</reference>
<dbReference type="SUPFAM" id="SSF53098">
    <property type="entry name" value="Ribonuclease H-like"/>
    <property type="match status" value="1"/>
</dbReference>
<dbReference type="PANTHER" id="PTHR37984">
    <property type="entry name" value="PROTEIN CBG26694"/>
    <property type="match status" value="1"/>
</dbReference>
<evidence type="ECO:0000313" key="4">
    <source>
        <dbReference type="Proteomes" id="UP001235939"/>
    </source>
</evidence>
<organism evidence="3 4">
    <name type="scientific">Cordylochernes scorpioides</name>
    <dbReference type="NCBI Taxonomy" id="51811"/>
    <lineage>
        <taxon>Eukaryota</taxon>
        <taxon>Metazoa</taxon>
        <taxon>Ecdysozoa</taxon>
        <taxon>Arthropoda</taxon>
        <taxon>Chelicerata</taxon>
        <taxon>Arachnida</taxon>
        <taxon>Pseudoscorpiones</taxon>
        <taxon>Cheliferoidea</taxon>
        <taxon>Chernetidae</taxon>
        <taxon>Cordylochernes</taxon>
    </lineage>
</organism>
<dbReference type="EC" id="2.7.7.49" evidence="1"/>